<accession>A0A182QJM5</accession>
<dbReference type="EMBL" id="AXCN02000835">
    <property type="status" value="NOT_ANNOTATED_CDS"/>
    <property type="molecule type" value="Genomic_DNA"/>
</dbReference>
<keyword evidence="2" id="KW-0812">Transmembrane</keyword>
<dbReference type="VEuPathDB" id="VectorBase:AFAF011575"/>
<dbReference type="EnsemblMetazoa" id="AFAF011575-RA">
    <property type="protein sequence ID" value="AFAF011575-PA"/>
    <property type="gene ID" value="AFAF011575"/>
</dbReference>
<sequence length="280" mass="30157">MAIARIGGKSNFNLGRVNEINLTVVPATGPEANKTPTKPGEPARSQQQEEVNLSAATYGELICALRGTRERGGSRGKSSDRCLSLRFSYDSSLADTNSAAVEKFSSSISCANGFPRHARLEVRGTHLRRITHAFVLVASGMIFLFAFPSFVGFHPGGSENGRPTPGTCTFMHLDEVPTDPFRVPSCAAAQRVANSVVRPGFMTIMRGCALGRDADDADDDYLTSSRAPGRCPCGLEPPEPNYALSGLVLIMRKLDMEKKSADVSLDSWSACNTCWLHLEA</sequence>
<evidence type="ECO:0000313" key="3">
    <source>
        <dbReference type="EnsemblMetazoa" id="AFAF011575-PA"/>
    </source>
</evidence>
<name>A0A182QJM5_9DIPT</name>
<evidence type="ECO:0000313" key="4">
    <source>
        <dbReference type="Proteomes" id="UP000075886"/>
    </source>
</evidence>
<feature type="region of interest" description="Disordered" evidence="1">
    <location>
        <begin position="26"/>
        <end position="50"/>
    </location>
</feature>
<dbReference type="AlphaFoldDB" id="A0A182QJM5"/>
<feature type="transmembrane region" description="Helical" evidence="2">
    <location>
        <begin position="133"/>
        <end position="153"/>
    </location>
</feature>
<dbReference type="Proteomes" id="UP000075886">
    <property type="component" value="Unassembled WGS sequence"/>
</dbReference>
<keyword evidence="2" id="KW-1133">Transmembrane helix</keyword>
<proteinExistence type="predicted"/>
<reference evidence="3" key="2">
    <citation type="submission" date="2020-05" db="UniProtKB">
        <authorList>
            <consortium name="EnsemblMetazoa"/>
        </authorList>
    </citation>
    <scope>IDENTIFICATION</scope>
    <source>
        <strain evidence="3">FAR1</strain>
    </source>
</reference>
<protein>
    <submittedName>
        <fullName evidence="3">Uncharacterized protein</fullName>
    </submittedName>
</protein>
<organism evidence="3 4">
    <name type="scientific">Anopheles farauti</name>
    <dbReference type="NCBI Taxonomy" id="69004"/>
    <lineage>
        <taxon>Eukaryota</taxon>
        <taxon>Metazoa</taxon>
        <taxon>Ecdysozoa</taxon>
        <taxon>Arthropoda</taxon>
        <taxon>Hexapoda</taxon>
        <taxon>Insecta</taxon>
        <taxon>Pterygota</taxon>
        <taxon>Neoptera</taxon>
        <taxon>Endopterygota</taxon>
        <taxon>Diptera</taxon>
        <taxon>Nematocera</taxon>
        <taxon>Culicoidea</taxon>
        <taxon>Culicidae</taxon>
        <taxon>Anophelinae</taxon>
        <taxon>Anopheles</taxon>
    </lineage>
</organism>
<keyword evidence="4" id="KW-1185">Reference proteome</keyword>
<evidence type="ECO:0000256" key="1">
    <source>
        <dbReference type="SAM" id="MobiDB-lite"/>
    </source>
</evidence>
<keyword evidence="2" id="KW-0472">Membrane</keyword>
<evidence type="ECO:0000256" key="2">
    <source>
        <dbReference type="SAM" id="Phobius"/>
    </source>
</evidence>
<reference evidence="4" key="1">
    <citation type="submission" date="2014-01" db="EMBL/GenBank/DDBJ databases">
        <title>The Genome Sequence of Anopheles farauti FAR1 (V2).</title>
        <authorList>
            <consortium name="The Broad Institute Genomics Platform"/>
            <person name="Neafsey D.E."/>
            <person name="Besansky N."/>
            <person name="Howell P."/>
            <person name="Walton C."/>
            <person name="Young S.K."/>
            <person name="Zeng Q."/>
            <person name="Gargeya S."/>
            <person name="Fitzgerald M."/>
            <person name="Haas B."/>
            <person name="Abouelleil A."/>
            <person name="Allen A.W."/>
            <person name="Alvarado L."/>
            <person name="Arachchi H.M."/>
            <person name="Berlin A.M."/>
            <person name="Chapman S.B."/>
            <person name="Gainer-Dewar J."/>
            <person name="Goldberg J."/>
            <person name="Griggs A."/>
            <person name="Gujja S."/>
            <person name="Hansen M."/>
            <person name="Howarth C."/>
            <person name="Imamovic A."/>
            <person name="Ireland A."/>
            <person name="Larimer J."/>
            <person name="McCowan C."/>
            <person name="Murphy C."/>
            <person name="Pearson M."/>
            <person name="Poon T.W."/>
            <person name="Priest M."/>
            <person name="Roberts A."/>
            <person name="Saif S."/>
            <person name="Shea T."/>
            <person name="Sisk P."/>
            <person name="Sykes S."/>
            <person name="Wortman J."/>
            <person name="Nusbaum C."/>
            <person name="Birren B."/>
        </authorList>
    </citation>
    <scope>NUCLEOTIDE SEQUENCE [LARGE SCALE GENOMIC DNA]</scope>
    <source>
        <strain evidence="4">FAR1</strain>
    </source>
</reference>